<proteinExistence type="predicted"/>
<gene>
    <name evidence="1" type="ORF">PSNMU_V1.4_AUG-EV-PASAV3_0004380</name>
</gene>
<evidence type="ECO:0000313" key="1">
    <source>
        <dbReference type="EMBL" id="VEU33749.1"/>
    </source>
</evidence>
<sequence length="69" mass="7617">MNDNQRSDDFAVGLQVKERKSEGYDIDRNESCEHEHLIRFLDFASVKCGICGGALRPALSSRVGDSCIG</sequence>
<evidence type="ECO:0000313" key="2">
    <source>
        <dbReference type="Proteomes" id="UP000291116"/>
    </source>
</evidence>
<name>A0A448YVG6_9STRA</name>
<reference evidence="1 2" key="1">
    <citation type="submission" date="2019-01" db="EMBL/GenBank/DDBJ databases">
        <authorList>
            <person name="Ferrante I. M."/>
        </authorList>
    </citation>
    <scope>NUCLEOTIDE SEQUENCE [LARGE SCALE GENOMIC DNA]</scope>
    <source>
        <strain evidence="1 2">B856</strain>
    </source>
</reference>
<dbReference type="Proteomes" id="UP000291116">
    <property type="component" value="Unassembled WGS sequence"/>
</dbReference>
<dbReference type="EMBL" id="CAACVS010000008">
    <property type="protein sequence ID" value="VEU33749.1"/>
    <property type="molecule type" value="Genomic_DNA"/>
</dbReference>
<accession>A0A448YVG6</accession>
<keyword evidence="2" id="KW-1185">Reference proteome</keyword>
<protein>
    <submittedName>
        <fullName evidence="1">Uncharacterized protein</fullName>
    </submittedName>
</protein>
<dbReference type="AlphaFoldDB" id="A0A448YVG6"/>
<organism evidence="1 2">
    <name type="scientific">Pseudo-nitzschia multistriata</name>
    <dbReference type="NCBI Taxonomy" id="183589"/>
    <lineage>
        <taxon>Eukaryota</taxon>
        <taxon>Sar</taxon>
        <taxon>Stramenopiles</taxon>
        <taxon>Ochrophyta</taxon>
        <taxon>Bacillariophyta</taxon>
        <taxon>Bacillariophyceae</taxon>
        <taxon>Bacillariophycidae</taxon>
        <taxon>Bacillariales</taxon>
        <taxon>Bacillariaceae</taxon>
        <taxon>Pseudo-nitzschia</taxon>
    </lineage>
</organism>